<organism evidence="1 2">
    <name type="scientific">Dreissena polymorpha</name>
    <name type="common">Zebra mussel</name>
    <name type="synonym">Mytilus polymorpha</name>
    <dbReference type="NCBI Taxonomy" id="45954"/>
    <lineage>
        <taxon>Eukaryota</taxon>
        <taxon>Metazoa</taxon>
        <taxon>Spiralia</taxon>
        <taxon>Lophotrochozoa</taxon>
        <taxon>Mollusca</taxon>
        <taxon>Bivalvia</taxon>
        <taxon>Autobranchia</taxon>
        <taxon>Heteroconchia</taxon>
        <taxon>Euheterodonta</taxon>
        <taxon>Imparidentia</taxon>
        <taxon>Neoheterodontei</taxon>
        <taxon>Myida</taxon>
        <taxon>Dreissenoidea</taxon>
        <taxon>Dreissenidae</taxon>
        <taxon>Dreissena</taxon>
    </lineage>
</organism>
<reference evidence="1" key="2">
    <citation type="submission" date="2020-11" db="EMBL/GenBank/DDBJ databases">
        <authorList>
            <person name="McCartney M.A."/>
            <person name="Auch B."/>
            <person name="Kono T."/>
            <person name="Mallez S."/>
            <person name="Becker A."/>
            <person name="Gohl D.M."/>
            <person name="Silverstein K.A.T."/>
            <person name="Koren S."/>
            <person name="Bechman K.B."/>
            <person name="Herman A."/>
            <person name="Abrahante J.E."/>
            <person name="Garbe J."/>
        </authorList>
    </citation>
    <scope>NUCLEOTIDE SEQUENCE</scope>
    <source>
        <strain evidence="1">Duluth1</strain>
        <tissue evidence="1">Whole animal</tissue>
    </source>
</reference>
<comment type="caution">
    <text evidence="1">The sequence shown here is derived from an EMBL/GenBank/DDBJ whole genome shotgun (WGS) entry which is preliminary data.</text>
</comment>
<protein>
    <submittedName>
        <fullName evidence="1">Uncharacterized protein</fullName>
    </submittedName>
</protein>
<evidence type="ECO:0000313" key="2">
    <source>
        <dbReference type="Proteomes" id="UP000828390"/>
    </source>
</evidence>
<dbReference type="Proteomes" id="UP000828390">
    <property type="component" value="Unassembled WGS sequence"/>
</dbReference>
<dbReference type="AlphaFoldDB" id="A0A9D4EA12"/>
<accession>A0A9D4EA12</accession>
<keyword evidence="2" id="KW-1185">Reference proteome</keyword>
<gene>
    <name evidence="1" type="ORF">DPMN_177262</name>
</gene>
<proteinExistence type="predicted"/>
<name>A0A9D4EA12_DREPO</name>
<evidence type="ECO:0000313" key="1">
    <source>
        <dbReference type="EMBL" id="KAH3775853.1"/>
    </source>
</evidence>
<reference evidence="1" key="1">
    <citation type="journal article" date="2019" name="bioRxiv">
        <title>The Genome of the Zebra Mussel, Dreissena polymorpha: A Resource for Invasive Species Research.</title>
        <authorList>
            <person name="McCartney M.A."/>
            <person name="Auch B."/>
            <person name="Kono T."/>
            <person name="Mallez S."/>
            <person name="Zhang Y."/>
            <person name="Obille A."/>
            <person name="Becker A."/>
            <person name="Abrahante J.E."/>
            <person name="Garbe J."/>
            <person name="Badalamenti J.P."/>
            <person name="Herman A."/>
            <person name="Mangelson H."/>
            <person name="Liachko I."/>
            <person name="Sullivan S."/>
            <person name="Sone E.D."/>
            <person name="Koren S."/>
            <person name="Silverstein K.A.T."/>
            <person name="Beckman K.B."/>
            <person name="Gohl D.M."/>
        </authorList>
    </citation>
    <scope>NUCLEOTIDE SEQUENCE</scope>
    <source>
        <strain evidence="1">Duluth1</strain>
        <tissue evidence="1">Whole animal</tissue>
    </source>
</reference>
<dbReference type="EMBL" id="JAIWYP010000009">
    <property type="protein sequence ID" value="KAH3775853.1"/>
    <property type="molecule type" value="Genomic_DNA"/>
</dbReference>
<sequence length="130" mass="15189">MHVISRVFTIPPPGDKRKGTFYELNRNIMKSNILRSVVKISTIKQENRYAQLRSCFSPYRNPSQTRSTYEAIFLTKIRQCMWPLAYIIRFFNKVHTDWGINVASIDCSKDTIDDGRLKGLDERKTITKKA</sequence>